<evidence type="ECO:0008006" key="3">
    <source>
        <dbReference type="Google" id="ProtNLM"/>
    </source>
</evidence>
<dbReference type="STRING" id="1121925.SAMN02746011_01371"/>
<dbReference type="Proteomes" id="UP000189941">
    <property type="component" value="Unassembled WGS sequence"/>
</dbReference>
<dbReference type="RefSeq" id="WP_078756107.1">
    <property type="nucleotide sequence ID" value="NZ_FUWO01000011.1"/>
</dbReference>
<sequence>MSKKKRNLKLVVNNKNDNHNVQSQFFKKEWLFPRASNYKTLHSYIAYLDQHNSPRRLLQINYLEQAFSHYFDDLSSRNLQLVKKKRDFQAVIQLVFFAAFDNFAIGRYEVALRYFHVLLYNFDDLEAELDFELPETLTPYVVSAAHLGLVEEFDRFASVYPMVDQLLIFRLAKLYAHYINEEYLEMDEELKQLDELNPDYIDAVLYNGLIESHVESEMDIDFSIYPSFDDSFSFYDDEDIADYGPAPFPTPAYEEFVNHLIILMQFGLKGMVLVDYIRTRIDQVIEGRGEEMFDRVTTRSLEKDRQEGLFVLNEVGTRERDLLKKAGLVTFEDFLSVTEAEVLAIKGVGPKTIEILKANDVVFKDELDDE</sequence>
<accession>A0A1T4MAY6</accession>
<organism evidence="1 2">
    <name type="scientific">Globicatella sulfidifaciens DSM 15739</name>
    <dbReference type="NCBI Taxonomy" id="1121925"/>
    <lineage>
        <taxon>Bacteria</taxon>
        <taxon>Bacillati</taxon>
        <taxon>Bacillota</taxon>
        <taxon>Bacilli</taxon>
        <taxon>Lactobacillales</taxon>
        <taxon>Aerococcaceae</taxon>
        <taxon>Globicatella</taxon>
    </lineage>
</organism>
<dbReference type="EMBL" id="FUWO01000011">
    <property type="protein sequence ID" value="SJZ64007.1"/>
    <property type="molecule type" value="Genomic_DNA"/>
</dbReference>
<evidence type="ECO:0000313" key="1">
    <source>
        <dbReference type="EMBL" id="SJZ64007.1"/>
    </source>
</evidence>
<dbReference type="AlphaFoldDB" id="A0A1T4MAY6"/>
<name>A0A1T4MAY6_9LACT</name>
<dbReference type="Gene3D" id="1.10.150.20">
    <property type="entry name" value="5' to 3' exonuclease, C-terminal subdomain"/>
    <property type="match status" value="1"/>
</dbReference>
<protein>
    <recommendedName>
        <fullName evidence="3">Helix-hairpin-helix domain-containing protein</fullName>
    </recommendedName>
</protein>
<dbReference type="SUPFAM" id="SSF47789">
    <property type="entry name" value="C-terminal domain of RNA polymerase alpha subunit"/>
    <property type="match status" value="1"/>
</dbReference>
<keyword evidence="2" id="KW-1185">Reference proteome</keyword>
<evidence type="ECO:0000313" key="2">
    <source>
        <dbReference type="Proteomes" id="UP000189941"/>
    </source>
</evidence>
<dbReference type="OrthoDB" id="6399948at2"/>
<reference evidence="2" key="1">
    <citation type="submission" date="2017-02" db="EMBL/GenBank/DDBJ databases">
        <authorList>
            <person name="Varghese N."/>
            <person name="Submissions S."/>
        </authorList>
    </citation>
    <scope>NUCLEOTIDE SEQUENCE [LARGE SCALE GENOMIC DNA]</scope>
    <source>
        <strain evidence="2">DSM 15739</strain>
    </source>
</reference>
<proteinExistence type="predicted"/>
<gene>
    <name evidence="1" type="ORF">SAMN02746011_01371</name>
</gene>